<dbReference type="EMBL" id="JNGW01000123">
    <property type="protein sequence ID" value="KDR51071.1"/>
    <property type="molecule type" value="Genomic_DNA"/>
</dbReference>
<accession>A0A069QML3</accession>
<comment type="caution">
    <text evidence="1">The sequence shown here is derived from an EMBL/GenBank/DDBJ whole genome shotgun (WGS) entry which is preliminary data.</text>
</comment>
<dbReference type="PATRIC" id="fig|1122985.7.peg.2954"/>
<evidence type="ECO:0000313" key="1">
    <source>
        <dbReference type="EMBL" id="KDR51071.1"/>
    </source>
</evidence>
<dbReference type="HOGENOM" id="CLU_2864087_0_0_10"/>
<dbReference type="Proteomes" id="UP000027442">
    <property type="component" value="Unassembled WGS sequence"/>
</dbReference>
<sequence length="64" mass="7345">MRWTLVFHIIVFKGHRILCRIRIKVGALGCWQAMASCPLASQCTQKNADKNIHSCRRNGYIIIC</sequence>
<reference evidence="1 2" key="1">
    <citation type="submission" date="2013-08" db="EMBL/GenBank/DDBJ databases">
        <authorList>
            <person name="Weinstock G."/>
            <person name="Sodergren E."/>
            <person name="Wylie T."/>
            <person name="Fulton L."/>
            <person name="Fulton R."/>
            <person name="Fronick C."/>
            <person name="O'Laughlin M."/>
            <person name="Godfrey J."/>
            <person name="Miner T."/>
            <person name="Herter B."/>
            <person name="Appelbaum E."/>
            <person name="Cordes M."/>
            <person name="Lek S."/>
            <person name="Wollam A."/>
            <person name="Pepin K.H."/>
            <person name="Palsikar V.B."/>
            <person name="Mitreva M."/>
            <person name="Wilson R.K."/>
        </authorList>
    </citation>
    <scope>NUCLEOTIDE SEQUENCE [LARGE SCALE GENOMIC DNA]</scope>
    <source>
        <strain evidence="1 2">ATCC 15930</strain>
    </source>
</reference>
<name>A0A069QML3_HOYLO</name>
<organism evidence="1 2">
    <name type="scientific">Hoylesella loescheii DSM 19665 = JCM 12249 = ATCC 15930</name>
    <dbReference type="NCBI Taxonomy" id="1122985"/>
    <lineage>
        <taxon>Bacteria</taxon>
        <taxon>Pseudomonadati</taxon>
        <taxon>Bacteroidota</taxon>
        <taxon>Bacteroidia</taxon>
        <taxon>Bacteroidales</taxon>
        <taxon>Prevotellaceae</taxon>
        <taxon>Hoylesella</taxon>
    </lineage>
</organism>
<protein>
    <submittedName>
        <fullName evidence="1">Uncharacterized protein</fullName>
    </submittedName>
</protein>
<dbReference type="AlphaFoldDB" id="A0A069QML3"/>
<proteinExistence type="predicted"/>
<gene>
    <name evidence="1" type="ORF">HMPREF1991_02858</name>
</gene>
<keyword evidence="2" id="KW-1185">Reference proteome</keyword>
<evidence type="ECO:0000313" key="2">
    <source>
        <dbReference type="Proteomes" id="UP000027442"/>
    </source>
</evidence>